<evidence type="ECO:0000256" key="6">
    <source>
        <dbReference type="ARBA" id="ARBA00023002"/>
    </source>
</evidence>
<dbReference type="OrthoDB" id="2859658at2759"/>
<evidence type="ECO:0000313" key="11">
    <source>
        <dbReference type="Proteomes" id="UP000094385"/>
    </source>
</evidence>
<keyword evidence="7" id="KW-0408">Iron</keyword>
<dbReference type="EC" id="1.11.1.-" evidence="8"/>
<dbReference type="InterPro" id="IPR019794">
    <property type="entry name" value="Peroxidases_AS"/>
</dbReference>
<dbReference type="Proteomes" id="UP000094385">
    <property type="component" value="Unassembled WGS sequence"/>
</dbReference>
<dbReference type="EMBL" id="KV454295">
    <property type="protein sequence ID" value="ODQ72655.1"/>
    <property type="molecule type" value="Genomic_DNA"/>
</dbReference>
<keyword evidence="11" id="KW-1185">Reference proteome</keyword>
<dbReference type="GO" id="GO:0046872">
    <property type="term" value="F:metal ion binding"/>
    <property type="evidence" value="ECO:0007669"/>
    <property type="project" value="UniProtKB-UniRule"/>
</dbReference>
<dbReference type="Pfam" id="PF00141">
    <property type="entry name" value="peroxidase"/>
    <property type="match status" value="1"/>
</dbReference>
<dbReference type="Gene3D" id="1.10.420.10">
    <property type="entry name" value="Peroxidase, domain 2"/>
    <property type="match status" value="1"/>
</dbReference>
<protein>
    <recommendedName>
        <fullName evidence="8">Peroxidase</fullName>
        <ecNumber evidence="8">1.11.1.-</ecNumber>
    </recommendedName>
</protein>
<dbReference type="InterPro" id="IPR010255">
    <property type="entry name" value="Haem_peroxidase_sf"/>
</dbReference>
<dbReference type="GO" id="GO:0020037">
    <property type="term" value="F:heme binding"/>
    <property type="evidence" value="ECO:0007669"/>
    <property type="project" value="UniProtKB-UniRule"/>
</dbReference>
<dbReference type="PANTHER" id="PTHR31356">
    <property type="entry name" value="THYLAKOID LUMENAL 29 KDA PROTEIN, CHLOROPLASTIC-RELATED"/>
    <property type="match status" value="1"/>
</dbReference>
<evidence type="ECO:0000256" key="4">
    <source>
        <dbReference type="ARBA" id="ARBA00022617"/>
    </source>
</evidence>
<evidence type="ECO:0000256" key="5">
    <source>
        <dbReference type="ARBA" id="ARBA00022723"/>
    </source>
</evidence>
<reference evidence="10 11" key="1">
    <citation type="journal article" date="2016" name="Proc. Natl. Acad. Sci. U.S.A.">
        <title>Comparative genomics of biotechnologically important yeasts.</title>
        <authorList>
            <person name="Riley R."/>
            <person name="Haridas S."/>
            <person name="Wolfe K.H."/>
            <person name="Lopes M.R."/>
            <person name="Hittinger C.T."/>
            <person name="Goeker M."/>
            <person name="Salamov A.A."/>
            <person name="Wisecaver J.H."/>
            <person name="Long T.M."/>
            <person name="Calvey C.H."/>
            <person name="Aerts A.L."/>
            <person name="Barry K.W."/>
            <person name="Choi C."/>
            <person name="Clum A."/>
            <person name="Coughlan A.Y."/>
            <person name="Deshpande S."/>
            <person name="Douglass A.P."/>
            <person name="Hanson S.J."/>
            <person name="Klenk H.-P."/>
            <person name="LaButti K.M."/>
            <person name="Lapidus A."/>
            <person name="Lindquist E.A."/>
            <person name="Lipzen A.M."/>
            <person name="Meier-Kolthoff J.P."/>
            <person name="Ohm R.A."/>
            <person name="Otillar R.P."/>
            <person name="Pangilinan J.L."/>
            <person name="Peng Y."/>
            <person name="Rokas A."/>
            <person name="Rosa C.A."/>
            <person name="Scheuner C."/>
            <person name="Sibirny A.A."/>
            <person name="Slot J.C."/>
            <person name="Stielow J.B."/>
            <person name="Sun H."/>
            <person name="Kurtzman C.P."/>
            <person name="Blackwell M."/>
            <person name="Grigoriev I.V."/>
            <person name="Jeffries T.W."/>
        </authorList>
    </citation>
    <scope>NUCLEOTIDE SEQUENCE [LARGE SCALE GENOMIC DNA]</scope>
    <source>
        <strain evidence="10 11">NRRL Y-11557</strain>
    </source>
</reference>
<dbReference type="GO" id="GO:0042744">
    <property type="term" value="P:hydrogen peroxide catabolic process"/>
    <property type="evidence" value="ECO:0007669"/>
    <property type="project" value="TreeGrafter"/>
</dbReference>
<comment type="similarity">
    <text evidence="2">Belongs to the peroxidase family. Cytochrome c peroxidase subfamily.</text>
</comment>
<keyword evidence="6 8" id="KW-0560">Oxidoreductase</keyword>
<evidence type="ECO:0000259" key="9">
    <source>
        <dbReference type="PROSITE" id="PS50873"/>
    </source>
</evidence>
<keyword evidence="3 8" id="KW-0575">Peroxidase</keyword>
<organism evidence="10 11">
    <name type="scientific">Lipomyces starkeyi NRRL Y-11557</name>
    <dbReference type="NCBI Taxonomy" id="675824"/>
    <lineage>
        <taxon>Eukaryota</taxon>
        <taxon>Fungi</taxon>
        <taxon>Dikarya</taxon>
        <taxon>Ascomycota</taxon>
        <taxon>Saccharomycotina</taxon>
        <taxon>Lipomycetes</taxon>
        <taxon>Lipomycetales</taxon>
        <taxon>Lipomycetaceae</taxon>
        <taxon>Lipomyces</taxon>
    </lineage>
</organism>
<gene>
    <name evidence="10" type="ORF">LIPSTDRAFT_72255</name>
</gene>
<dbReference type="PANTHER" id="PTHR31356:SF36">
    <property type="entry name" value="L-ASCORBATE PEROXIDASE 3"/>
    <property type="match status" value="1"/>
</dbReference>
<dbReference type="GO" id="GO:0000302">
    <property type="term" value="P:response to reactive oxygen species"/>
    <property type="evidence" value="ECO:0007669"/>
    <property type="project" value="TreeGrafter"/>
</dbReference>
<dbReference type="STRING" id="675824.A0A1E3Q4L8"/>
<keyword evidence="4" id="KW-0349">Heme</keyword>
<dbReference type="FunFam" id="1.10.420.10:FF:000009">
    <property type="entry name" value="Ascorbate peroxidase"/>
    <property type="match status" value="1"/>
</dbReference>
<feature type="domain" description="Plant heme peroxidase family profile" evidence="9">
    <location>
        <begin position="87"/>
        <end position="278"/>
    </location>
</feature>
<dbReference type="AlphaFoldDB" id="A0A1E3Q4L8"/>
<accession>A0A1E3Q4L8</accession>
<dbReference type="GO" id="GO:0034599">
    <property type="term" value="P:cellular response to oxidative stress"/>
    <property type="evidence" value="ECO:0007669"/>
    <property type="project" value="InterPro"/>
</dbReference>
<dbReference type="InterPro" id="IPR044831">
    <property type="entry name" value="Ccp1-like"/>
</dbReference>
<dbReference type="PROSITE" id="PS50873">
    <property type="entry name" value="PEROXIDASE_4"/>
    <property type="match status" value="1"/>
</dbReference>
<evidence type="ECO:0000256" key="3">
    <source>
        <dbReference type="ARBA" id="ARBA00022559"/>
    </source>
</evidence>
<evidence type="ECO:0000256" key="2">
    <source>
        <dbReference type="ARBA" id="ARBA00005997"/>
    </source>
</evidence>
<evidence type="ECO:0000256" key="8">
    <source>
        <dbReference type="RuleBase" id="RU363051"/>
    </source>
</evidence>
<dbReference type="PROSITE" id="PS00436">
    <property type="entry name" value="PEROXIDASE_2"/>
    <property type="match status" value="1"/>
</dbReference>
<evidence type="ECO:0000256" key="1">
    <source>
        <dbReference type="ARBA" id="ARBA00003917"/>
    </source>
</evidence>
<dbReference type="InterPro" id="IPR002207">
    <property type="entry name" value="Peroxidase_I"/>
</dbReference>
<sequence length="278" mass="31396">MAAGDYMAVRDAIKKIIPQSSYDDGSAGPVLVRLAWHASGTYDKKSGTGGSNGSTMRYKLEASDEANNGLEYARNLLDLVRQQFPWISYADLWTLAGVVAIEYMGGPKIGWKPGRVDDVDEQYVPPNGRLPDATQGEDHIRSVFYRMGFNDQEIVALSGAHNLGRCHADRSGFEGPWVPMPTRFSNTYFKLLLRSRWHKRKNSVGVEQYNDEDNELMMLPTDMALVKDPKFRAWVERYADDKDLFYRDFAAAFGKLLELGVIRGPEDKALRQYARAKL</sequence>
<dbReference type="PRINTS" id="PR00458">
    <property type="entry name" value="PEROXIDASE"/>
</dbReference>
<keyword evidence="5" id="KW-0479">Metal-binding</keyword>
<proteinExistence type="inferred from homology"/>
<dbReference type="SUPFAM" id="SSF48113">
    <property type="entry name" value="Heme-dependent peroxidases"/>
    <property type="match status" value="1"/>
</dbReference>
<evidence type="ECO:0000313" key="10">
    <source>
        <dbReference type="EMBL" id="ODQ72655.1"/>
    </source>
</evidence>
<dbReference type="GO" id="GO:0004601">
    <property type="term" value="F:peroxidase activity"/>
    <property type="evidence" value="ECO:0007669"/>
    <property type="project" value="UniProtKB-KW"/>
</dbReference>
<evidence type="ECO:0000256" key="7">
    <source>
        <dbReference type="ARBA" id="ARBA00023004"/>
    </source>
</evidence>
<dbReference type="InterPro" id="IPR002016">
    <property type="entry name" value="Haem_peroxidase"/>
</dbReference>
<name>A0A1E3Q4L8_LIPST</name>
<dbReference type="PRINTS" id="PR00459">
    <property type="entry name" value="ASPEROXIDASE"/>
</dbReference>
<dbReference type="CDD" id="cd00691">
    <property type="entry name" value="ascorbate_peroxidase"/>
    <property type="match status" value="1"/>
</dbReference>
<comment type="function">
    <text evidence="1">Destroys radicals which are normally produced within the cells and which are toxic to biological systems.</text>
</comment>
<dbReference type="FunFam" id="1.10.520.10:FF:000005">
    <property type="entry name" value="Cytochrome c peroxidase"/>
    <property type="match status" value="1"/>
</dbReference>
<dbReference type="Gene3D" id="1.10.520.10">
    <property type="match status" value="1"/>
</dbReference>